<dbReference type="EMBL" id="CP003281">
    <property type="protein sequence ID" value="AFL82967.1"/>
    <property type="molecule type" value="Genomic_DNA"/>
</dbReference>
<keyword evidence="3" id="KW-1185">Reference proteome</keyword>
<dbReference type="HOGENOM" id="CLU_661773_0_0_10"/>
<dbReference type="RefSeq" id="WP_014770982.1">
    <property type="nucleotide sequence ID" value="NC_018010.1"/>
</dbReference>
<proteinExistence type="predicted"/>
<evidence type="ECO:0000313" key="3">
    <source>
        <dbReference type="Proteomes" id="UP000006050"/>
    </source>
</evidence>
<dbReference type="KEGG" id="bbd:Belba_0304"/>
<dbReference type="STRING" id="866536.Belba_0304"/>
<evidence type="ECO:0000313" key="2">
    <source>
        <dbReference type="EMBL" id="AFL82967.1"/>
    </source>
</evidence>
<feature type="domain" description="GWxTD" evidence="1">
    <location>
        <begin position="240"/>
        <end position="411"/>
    </location>
</feature>
<reference evidence="3" key="1">
    <citation type="submission" date="2012-06" db="EMBL/GenBank/DDBJ databases">
        <title>The complete genome of Belliella baltica DSM 15883.</title>
        <authorList>
            <person name="Lucas S."/>
            <person name="Copeland A."/>
            <person name="Lapidus A."/>
            <person name="Goodwin L."/>
            <person name="Pitluck S."/>
            <person name="Peters L."/>
            <person name="Mikhailova N."/>
            <person name="Davenport K."/>
            <person name="Kyrpides N."/>
            <person name="Mavromatis K."/>
            <person name="Pagani I."/>
            <person name="Ivanova N."/>
            <person name="Ovchinnikova G."/>
            <person name="Zeytun A."/>
            <person name="Detter J.C."/>
            <person name="Han C."/>
            <person name="Land M."/>
            <person name="Hauser L."/>
            <person name="Markowitz V."/>
            <person name="Cheng J.-F."/>
            <person name="Hugenholtz P."/>
            <person name="Woyke T."/>
            <person name="Wu D."/>
            <person name="Tindall B."/>
            <person name="Pomrenke H."/>
            <person name="Brambilla E."/>
            <person name="Klenk H.-P."/>
            <person name="Eisen J.A."/>
        </authorList>
    </citation>
    <scope>NUCLEOTIDE SEQUENCE [LARGE SCALE GENOMIC DNA]</scope>
    <source>
        <strain evidence="3">DSM 15883 / CIP 108006 / LMG 21964 / BA134</strain>
    </source>
</reference>
<name>I3Z149_BELBD</name>
<dbReference type="Pfam" id="PF20094">
    <property type="entry name" value="GWxTD_dom"/>
    <property type="match status" value="1"/>
</dbReference>
<evidence type="ECO:0000259" key="1">
    <source>
        <dbReference type="Pfam" id="PF20094"/>
    </source>
</evidence>
<dbReference type="PATRIC" id="fig|866536.3.peg.317"/>
<dbReference type="NCBIfam" id="TIGR04514">
    <property type="entry name" value="GWxTD_dom"/>
    <property type="match status" value="1"/>
</dbReference>
<gene>
    <name evidence="2" type="ordered locus">Belba_0304</name>
</gene>
<accession>I3Z149</accession>
<protein>
    <recommendedName>
        <fullName evidence="1">GWxTD domain-containing protein</fullName>
    </recommendedName>
</protein>
<dbReference type="AlphaFoldDB" id="I3Z149"/>
<organism evidence="2 3">
    <name type="scientific">Belliella baltica (strain DSM 15883 / CIP 108006 / LMG 21964 / BA134)</name>
    <dbReference type="NCBI Taxonomy" id="866536"/>
    <lineage>
        <taxon>Bacteria</taxon>
        <taxon>Pseudomonadati</taxon>
        <taxon>Bacteroidota</taxon>
        <taxon>Cytophagia</taxon>
        <taxon>Cytophagales</taxon>
        <taxon>Cyclobacteriaceae</taxon>
        <taxon>Belliella</taxon>
    </lineage>
</organism>
<dbReference type="Proteomes" id="UP000006050">
    <property type="component" value="Chromosome"/>
</dbReference>
<dbReference type="InterPro" id="IPR030959">
    <property type="entry name" value="GWxTD_dom"/>
</dbReference>
<dbReference type="eggNOG" id="ENOG502Z7J5">
    <property type="taxonomic scope" value="Bacteria"/>
</dbReference>
<sequence length="416" mass="48419">MITKAITKKIPFLLSIFLLSVFSSIEVVGQQTLESTNQALRYSRYSRLSLKIIPVQESPRNFILQIPIEKLEENAVFSDYTFSFTILSSYNQPFTDENLTTLSESDLKLNTQNHFYFEQRIRVPDEQQVAIAFLKVVDTRQGDEYYYHMDLISPFVLGHPNFGAYFGNNIPFDQSFLIQEEALLFKTKGPASLHSYFYPASFEAPYPPMEIKPSPVPREIEVIDEGDFLANIPKDFEKKGYYFIQSDTNSTEGLMIKTAPQAFPRVESWEEMVDMVVYISTRREHEALLEAEDKKIALDQYWIGLTKNEETAKTLIREYFRQIEFANILFTDFKEGWKTDKGMVYTVMGPPNGVTFRQNAEIWTYGDLNSNSKINFTFARVKNILTPNYYTLNRSRALQPEWFKSITLWRSGKMDF</sequence>